<reference evidence="4" key="1">
    <citation type="submission" date="2018-05" db="EMBL/GenBank/DDBJ databases">
        <title>Genome Sequencing of selected type strains of the family Eggerthellaceae.</title>
        <authorList>
            <person name="Danylec N."/>
            <person name="Stoll D.A."/>
            <person name="Doetsch A."/>
            <person name="Huch M."/>
        </authorList>
    </citation>
    <scope>NUCLEOTIDE SEQUENCE [LARGE SCALE GENOMIC DNA]</scope>
    <source>
        <strain evidence="4">DSM 27213</strain>
    </source>
</reference>
<dbReference type="SMART" id="SM00873">
    <property type="entry name" value="B3_4"/>
    <property type="match status" value="1"/>
</dbReference>
<reference evidence="2 5" key="4">
    <citation type="journal article" date="2019" name="Nat. Med.">
        <title>A library of human gut bacterial isolates paired with longitudinal multiomics data enables mechanistic microbiome research.</title>
        <authorList>
            <person name="Poyet M."/>
            <person name="Groussin M."/>
            <person name="Gibbons S.M."/>
            <person name="Avila-Pacheco J."/>
            <person name="Jiang X."/>
            <person name="Kearney S.M."/>
            <person name="Perrotta A.R."/>
            <person name="Berdy B."/>
            <person name="Zhao S."/>
            <person name="Lieberman T.D."/>
            <person name="Swanson P.K."/>
            <person name="Smith M."/>
            <person name="Roesemann S."/>
            <person name="Alexander J.E."/>
            <person name="Rich S.A."/>
            <person name="Livny J."/>
            <person name="Vlamakis H."/>
            <person name="Clish C."/>
            <person name="Bullock K."/>
            <person name="Deik A."/>
            <person name="Scott J."/>
            <person name="Pierce K.A."/>
            <person name="Xavier R.J."/>
            <person name="Alm E.J."/>
        </authorList>
    </citation>
    <scope>NUCLEOTIDE SEQUENCE [LARGE SCALE GENOMIC DNA]</scope>
    <source>
        <strain evidence="2 5">BIOML-A1</strain>
    </source>
</reference>
<dbReference type="GO" id="GO:0004826">
    <property type="term" value="F:phenylalanine-tRNA ligase activity"/>
    <property type="evidence" value="ECO:0007669"/>
    <property type="project" value="InterPro"/>
</dbReference>
<dbReference type="AlphaFoldDB" id="A0A423UKC8"/>
<evidence type="ECO:0000313" key="4">
    <source>
        <dbReference type="Proteomes" id="UP000285258"/>
    </source>
</evidence>
<comment type="caution">
    <text evidence="3">The sequence shown here is derived from an EMBL/GenBank/DDBJ whole genome shotgun (WGS) entry which is preliminary data.</text>
</comment>
<dbReference type="EMBL" id="WKZA01000027">
    <property type="protein sequence ID" value="MSA94898.1"/>
    <property type="molecule type" value="Genomic_DNA"/>
</dbReference>
<feature type="domain" description="B3/B4 tRNA-binding" evidence="1">
    <location>
        <begin position="68"/>
        <end position="221"/>
    </location>
</feature>
<organism evidence="3 4">
    <name type="scientific">Gordonibacter urolithinfaciens</name>
    <dbReference type="NCBI Taxonomy" id="1335613"/>
    <lineage>
        <taxon>Bacteria</taxon>
        <taxon>Bacillati</taxon>
        <taxon>Actinomycetota</taxon>
        <taxon>Coriobacteriia</taxon>
        <taxon>Eggerthellales</taxon>
        <taxon>Eggerthellaceae</taxon>
        <taxon>Gordonibacter</taxon>
    </lineage>
</organism>
<evidence type="ECO:0000313" key="5">
    <source>
        <dbReference type="Proteomes" id="UP000462865"/>
    </source>
</evidence>
<reference evidence="3" key="2">
    <citation type="journal article" date="2019" name="Int. J. Syst. Evol. Microbiol.">
        <title>Gordonibacter faecihominis is a later heterotypic synonym of Gordonibacter urolithinfaciens.</title>
        <authorList>
            <person name="Danylec N."/>
            <person name="Stoll D.A."/>
            <person name="Huch M."/>
        </authorList>
    </citation>
    <scope>NUCLEOTIDE SEQUENCE</scope>
    <source>
        <strain evidence="3">DSM 27213</strain>
    </source>
</reference>
<dbReference type="Proteomes" id="UP000285258">
    <property type="component" value="Unassembled WGS sequence"/>
</dbReference>
<accession>A0A423UKC8</accession>
<name>A0A423UKC8_9ACTN</name>
<dbReference type="GO" id="GO:0003723">
    <property type="term" value="F:RNA binding"/>
    <property type="evidence" value="ECO:0007669"/>
    <property type="project" value="InterPro"/>
</dbReference>
<dbReference type="PANTHER" id="PTHR39209:SF2">
    <property type="entry name" value="CYTOPLASMIC PROTEIN"/>
    <property type="match status" value="1"/>
</dbReference>
<dbReference type="Pfam" id="PF03483">
    <property type="entry name" value="B3_4"/>
    <property type="match status" value="1"/>
</dbReference>
<gene>
    <name evidence="3" type="ORF">DMP12_07755</name>
    <name evidence="2" type="ORF">GKG38_07470</name>
</gene>
<evidence type="ECO:0000313" key="2">
    <source>
        <dbReference type="EMBL" id="MSA94898.1"/>
    </source>
</evidence>
<dbReference type="EMBL" id="QIBW01000007">
    <property type="protein sequence ID" value="ROT89990.1"/>
    <property type="molecule type" value="Genomic_DNA"/>
</dbReference>
<dbReference type="SUPFAM" id="SSF56037">
    <property type="entry name" value="PheT/TilS domain"/>
    <property type="match status" value="1"/>
</dbReference>
<proteinExistence type="predicted"/>
<evidence type="ECO:0000259" key="1">
    <source>
        <dbReference type="SMART" id="SM00873"/>
    </source>
</evidence>
<sequence length="241" mass="26367">MQKFIAEESFWELFPDAAIGILVVRGMKSANDVPAEDAAAIAKLLREANATADQHLTSNTISENEVVRVWREAFQKFKTKKGARCSVENLLKRVLKGNPVGSITPSVDIYNAVSLKYALPVGGEDVDSFVGDFRLGLTEGGDAFLPIGEDAEDPTLPGELCYRDDEGAVCRCWNWRDGQRSALKDDSANAILVMECVDPTRRADLEAALDEFAQLMERYLGATIETRAIADRANPEVIIAG</sequence>
<dbReference type="RefSeq" id="WP_096228095.1">
    <property type="nucleotide sequence ID" value="NZ_CP168029.1"/>
</dbReference>
<dbReference type="InterPro" id="IPR005146">
    <property type="entry name" value="B3/B4_tRNA-bd"/>
</dbReference>
<evidence type="ECO:0000313" key="3">
    <source>
        <dbReference type="EMBL" id="ROT89990.1"/>
    </source>
</evidence>
<protein>
    <recommendedName>
        <fullName evidence="1">B3/B4 tRNA-binding domain-containing protein</fullName>
    </recommendedName>
</protein>
<dbReference type="InterPro" id="IPR020825">
    <property type="entry name" value="Phe-tRNA_synthase-like_B3/B4"/>
</dbReference>
<dbReference type="Gene3D" id="3.50.40.10">
    <property type="entry name" value="Phenylalanyl-trna Synthetase, Chain B, domain 3"/>
    <property type="match status" value="1"/>
</dbReference>
<reference evidence="3" key="3">
    <citation type="journal article" date="2019" name="Microbiol. Resour. Announc.">
        <title>Draft Genome Sequences of Type Strains of Gordonibacter faecihominis, Paraeggerthella hongkongensis, Parvibacter caecicola,Slackia equolifaciens, Slackia faecicanis, and Slackia isoflavoniconvertens.</title>
        <authorList>
            <person name="Danylec N."/>
            <person name="Stoll D.A."/>
            <person name="Dotsch A."/>
            <person name="Huch M."/>
        </authorList>
    </citation>
    <scope>NUCLEOTIDE SEQUENCE</scope>
    <source>
        <strain evidence="3">DSM 27213</strain>
    </source>
</reference>
<dbReference type="Proteomes" id="UP000462865">
    <property type="component" value="Unassembled WGS sequence"/>
</dbReference>
<dbReference type="PANTHER" id="PTHR39209">
    <property type="match status" value="1"/>
</dbReference>